<dbReference type="EC" id="3.6.1.7" evidence="2 5"/>
<evidence type="ECO:0000256" key="5">
    <source>
        <dbReference type="PROSITE-ProRule" id="PRU00520"/>
    </source>
</evidence>
<evidence type="ECO:0000313" key="9">
    <source>
        <dbReference type="EMBL" id="SDQ56108.1"/>
    </source>
</evidence>
<feature type="domain" description="Acylphosphatase-like" evidence="8">
    <location>
        <begin position="2"/>
        <end position="89"/>
    </location>
</feature>
<name>A0A1H1BVZ2_9BACI</name>
<dbReference type="InterPro" id="IPR017968">
    <property type="entry name" value="Acylphosphatase_CS"/>
</dbReference>
<dbReference type="PROSITE" id="PS00150">
    <property type="entry name" value="ACYLPHOSPHATASE_1"/>
    <property type="match status" value="1"/>
</dbReference>
<dbReference type="InterPro" id="IPR020456">
    <property type="entry name" value="Acylphosphatase"/>
</dbReference>
<dbReference type="GO" id="GO:0003998">
    <property type="term" value="F:acylphosphatase activity"/>
    <property type="evidence" value="ECO:0007669"/>
    <property type="project" value="UniProtKB-EC"/>
</dbReference>
<dbReference type="PANTHER" id="PTHR47268:SF4">
    <property type="entry name" value="ACYLPHOSPHATASE"/>
    <property type="match status" value="1"/>
</dbReference>
<evidence type="ECO:0000259" key="8">
    <source>
        <dbReference type="PROSITE" id="PS51160"/>
    </source>
</evidence>
<keyword evidence="10" id="KW-1185">Reference proteome</keyword>
<dbReference type="AlphaFoldDB" id="A0A1H1BVZ2"/>
<dbReference type="PROSITE" id="PS00151">
    <property type="entry name" value="ACYLPHOSPHATASE_2"/>
    <property type="match status" value="1"/>
</dbReference>
<evidence type="ECO:0000256" key="7">
    <source>
        <dbReference type="RuleBase" id="RU004168"/>
    </source>
</evidence>
<dbReference type="Gene3D" id="3.30.70.100">
    <property type="match status" value="1"/>
</dbReference>
<proteinExistence type="inferred from homology"/>
<protein>
    <recommendedName>
        <fullName evidence="3 5">Acylphosphatase</fullName>
        <ecNumber evidence="2 5">3.6.1.7</ecNumber>
    </recommendedName>
</protein>
<dbReference type="SUPFAM" id="SSF54975">
    <property type="entry name" value="Acylphosphatase/BLUF domain-like"/>
    <property type="match status" value="1"/>
</dbReference>
<keyword evidence="5 6" id="KW-0378">Hydrolase</keyword>
<dbReference type="PROSITE" id="PS51160">
    <property type="entry name" value="ACYLPHOSPHATASE_3"/>
    <property type="match status" value="1"/>
</dbReference>
<comment type="similarity">
    <text evidence="1 7">Belongs to the acylphosphatase family.</text>
</comment>
<feature type="active site" evidence="5">
    <location>
        <position position="35"/>
    </location>
</feature>
<organism evidence="9 10">
    <name type="scientific">Virgibacillus salinus</name>
    <dbReference type="NCBI Taxonomy" id="553311"/>
    <lineage>
        <taxon>Bacteria</taxon>
        <taxon>Bacillati</taxon>
        <taxon>Bacillota</taxon>
        <taxon>Bacilli</taxon>
        <taxon>Bacillales</taxon>
        <taxon>Bacillaceae</taxon>
        <taxon>Virgibacillus</taxon>
    </lineage>
</organism>
<evidence type="ECO:0000313" key="10">
    <source>
        <dbReference type="Proteomes" id="UP000199444"/>
    </source>
</evidence>
<evidence type="ECO:0000256" key="2">
    <source>
        <dbReference type="ARBA" id="ARBA00012150"/>
    </source>
</evidence>
<dbReference type="InterPro" id="IPR036046">
    <property type="entry name" value="Acylphosphatase-like_dom_sf"/>
</dbReference>
<accession>A0A1H1BVZ2</accession>
<dbReference type="Pfam" id="PF00708">
    <property type="entry name" value="Acylphosphatase"/>
    <property type="match status" value="1"/>
</dbReference>
<feature type="active site" evidence="5">
    <location>
        <position position="17"/>
    </location>
</feature>
<dbReference type="STRING" id="553311.SAMN05216231_1942"/>
<evidence type="ECO:0000256" key="4">
    <source>
        <dbReference type="ARBA" id="ARBA00047645"/>
    </source>
</evidence>
<gene>
    <name evidence="9" type="ORF">SAMN05216231_1942</name>
</gene>
<dbReference type="EMBL" id="FNKD01000002">
    <property type="protein sequence ID" value="SDQ56108.1"/>
    <property type="molecule type" value="Genomic_DNA"/>
</dbReference>
<evidence type="ECO:0000256" key="1">
    <source>
        <dbReference type="ARBA" id="ARBA00005614"/>
    </source>
</evidence>
<reference evidence="9 10" key="1">
    <citation type="submission" date="2016-10" db="EMBL/GenBank/DDBJ databases">
        <authorList>
            <person name="de Groot N.N."/>
        </authorList>
    </citation>
    <scope>NUCLEOTIDE SEQUENCE [LARGE SCALE GENOMIC DNA]</scope>
    <source>
        <strain evidence="9 10">CGMCC 1.10449</strain>
    </source>
</reference>
<dbReference type="Proteomes" id="UP000199444">
    <property type="component" value="Unassembled WGS sequence"/>
</dbReference>
<sequence>MLLHVTVSGRVQGVGFRYTTQQKAKEHGLTGWVQNQSNGTVELEVEGEETSVNSFLIELESGFNQFIRVDDITVEKIEEHKGYNNFSIK</sequence>
<evidence type="ECO:0000256" key="6">
    <source>
        <dbReference type="RuleBase" id="RU000553"/>
    </source>
</evidence>
<dbReference type="PRINTS" id="PR00112">
    <property type="entry name" value="ACYLPHPHTASE"/>
</dbReference>
<dbReference type="RefSeq" id="WP_092492772.1">
    <property type="nucleotide sequence ID" value="NZ_FNKD01000002.1"/>
</dbReference>
<dbReference type="PANTHER" id="PTHR47268">
    <property type="entry name" value="ACYLPHOSPHATASE"/>
    <property type="match status" value="1"/>
</dbReference>
<evidence type="ECO:0000256" key="3">
    <source>
        <dbReference type="ARBA" id="ARBA00015991"/>
    </source>
</evidence>
<comment type="catalytic activity">
    <reaction evidence="4 5 6">
        <text>an acyl phosphate + H2O = a carboxylate + phosphate + H(+)</text>
        <dbReference type="Rhea" id="RHEA:14965"/>
        <dbReference type="ChEBI" id="CHEBI:15377"/>
        <dbReference type="ChEBI" id="CHEBI:15378"/>
        <dbReference type="ChEBI" id="CHEBI:29067"/>
        <dbReference type="ChEBI" id="CHEBI:43474"/>
        <dbReference type="ChEBI" id="CHEBI:59918"/>
        <dbReference type="EC" id="3.6.1.7"/>
    </reaction>
</comment>
<dbReference type="InterPro" id="IPR001792">
    <property type="entry name" value="Acylphosphatase-like_dom"/>
</dbReference>